<dbReference type="PANTHER" id="PTHR10920">
    <property type="entry name" value="RIBOSOMAL RNA METHYLTRANSFERASE"/>
    <property type="match status" value="1"/>
</dbReference>
<comment type="caution">
    <text evidence="9">The sequence shown here is derived from an EMBL/GenBank/DDBJ whole genome shotgun (WGS) entry which is preliminary data.</text>
</comment>
<dbReference type="GO" id="GO:0008650">
    <property type="term" value="F:rRNA (uridine-2'-O-)-methyltransferase activity"/>
    <property type="evidence" value="ECO:0007669"/>
    <property type="project" value="TreeGrafter"/>
</dbReference>
<accession>A0A4Q4SXN1</accession>
<protein>
    <recommendedName>
        <fullName evidence="6">rRNA methyltransferase 2, mitochondrial</fullName>
    </recommendedName>
</protein>
<feature type="domain" description="Ribosomal RNA methyltransferase FtsJ" evidence="8">
    <location>
        <begin position="72"/>
        <end position="280"/>
    </location>
</feature>
<keyword evidence="2" id="KW-0698">rRNA processing</keyword>
<comment type="similarity">
    <text evidence="1">Belongs to the class I-like SAM-binding methyltransferase superfamily. RNA methyltransferase RlmE family.</text>
</comment>
<dbReference type="AlphaFoldDB" id="A0A4Q4SXN1"/>
<evidence type="ECO:0000256" key="4">
    <source>
        <dbReference type="ARBA" id="ARBA00022679"/>
    </source>
</evidence>
<dbReference type="SUPFAM" id="SSF53335">
    <property type="entry name" value="S-adenosyl-L-methionine-dependent methyltransferases"/>
    <property type="match status" value="1"/>
</dbReference>
<proteinExistence type="inferred from homology"/>
<keyword evidence="4" id="KW-0808">Transferase</keyword>
<dbReference type="GO" id="GO:0005739">
    <property type="term" value="C:mitochondrion"/>
    <property type="evidence" value="ECO:0007669"/>
    <property type="project" value="TreeGrafter"/>
</dbReference>
<feature type="region of interest" description="Disordered" evidence="7">
    <location>
        <begin position="156"/>
        <end position="203"/>
    </location>
</feature>
<dbReference type="InterPro" id="IPR050082">
    <property type="entry name" value="RNA_methyltr_RlmE"/>
</dbReference>
<dbReference type="Gene3D" id="3.40.50.150">
    <property type="entry name" value="Vaccinia Virus protein VP39"/>
    <property type="match status" value="2"/>
</dbReference>
<dbReference type="Proteomes" id="UP000293360">
    <property type="component" value="Unassembled WGS sequence"/>
</dbReference>
<dbReference type="STRING" id="155417.A0A4Q4SXN1"/>
<dbReference type="OrthoDB" id="20105at2759"/>
<keyword evidence="3" id="KW-0489">Methyltransferase</keyword>
<evidence type="ECO:0000256" key="6">
    <source>
        <dbReference type="ARBA" id="ARBA00041184"/>
    </source>
</evidence>
<organism evidence="9 10">
    <name type="scientific">Monosporascus ibericus</name>
    <dbReference type="NCBI Taxonomy" id="155417"/>
    <lineage>
        <taxon>Eukaryota</taxon>
        <taxon>Fungi</taxon>
        <taxon>Dikarya</taxon>
        <taxon>Ascomycota</taxon>
        <taxon>Pezizomycotina</taxon>
        <taxon>Sordariomycetes</taxon>
        <taxon>Xylariomycetidae</taxon>
        <taxon>Xylariales</taxon>
        <taxon>Xylariales incertae sedis</taxon>
        <taxon>Monosporascus</taxon>
    </lineage>
</organism>
<dbReference type="Pfam" id="PF01728">
    <property type="entry name" value="FtsJ"/>
    <property type="match status" value="1"/>
</dbReference>
<gene>
    <name evidence="9" type="ORF">DL764_008381</name>
</gene>
<evidence type="ECO:0000313" key="9">
    <source>
        <dbReference type="EMBL" id="RYO90843.1"/>
    </source>
</evidence>
<reference evidence="9 10" key="1">
    <citation type="submission" date="2018-06" db="EMBL/GenBank/DDBJ databases">
        <title>Complete Genomes of Monosporascus.</title>
        <authorList>
            <person name="Robinson A.J."/>
            <person name="Natvig D.O."/>
        </authorList>
    </citation>
    <scope>NUCLEOTIDE SEQUENCE [LARGE SCALE GENOMIC DNA]</scope>
    <source>
        <strain evidence="9 10">CBS 110550</strain>
    </source>
</reference>
<evidence type="ECO:0000256" key="1">
    <source>
        <dbReference type="ARBA" id="ARBA00009258"/>
    </source>
</evidence>
<evidence type="ECO:0000256" key="3">
    <source>
        <dbReference type="ARBA" id="ARBA00022603"/>
    </source>
</evidence>
<dbReference type="InterPro" id="IPR029063">
    <property type="entry name" value="SAM-dependent_MTases_sf"/>
</dbReference>
<evidence type="ECO:0000256" key="7">
    <source>
        <dbReference type="SAM" id="MobiDB-lite"/>
    </source>
</evidence>
<keyword evidence="10" id="KW-1185">Reference proteome</keyword>
<dbReference type="PANTHER" id="PTHR10920:SF18">
    <property type="entry name" value="RRNA METHYLTRANSFERASE 2, MITOCHONDRIAL"/>
    <property type="match status" value="1"/>
</dbReference>
<evidence type="ECO:0000256" key="5">
    <source>
        <dbReference type="ARBA" id="ARBA00022691"/>
    </source>
</evidence>
<dbReference type="EMBL" id="QJNU01000646">
    <property type="protein sequence ID" value="RYO90843.1"/>
    <property type="molecule type" value="Genomic_DNA"/>
</dbReference>
<evidence type="ECO:0000256" key="2">
    <source>
        <dbReference type="ARBA" id="ARBA00022552"/>
    </source>
</evidence>
<dbReference type="InterPro" id="IPR002877">
    <property type="entry name" value="RNA_MeTrfase_FtsJ_dom"/>
</dbReference>
<name>A0A4Q4SXN1_9PEZI</name>
<keyword evidence="5" id="KW-0949">S-adenosyl-L-methionine</keyword>
<sequence length="291" mass="32891">MQLLPRISGPHKGRFVRTALAAVAVVPGAVLGRQTGPAAASQGVRWSSSNSQWKQRQSGDYYARRARVQHLKSRAAFKLLEIGNKYKLFKRGQTVVDLPPPGVSAIQGNFLSPAVQNLVKEYLFEHAQRPVVPLESGENNEDVLTDRPSYIEFERADSIAREHEQPSDEEGRLVDDDEHERHEVSGSRREHGQYHSGGGSSRQVEEQELMTYIQDLCHAALQFASDTLRGGGHFVCKFYQGAEDKAFEMRLKKMFGKVHREKPESSRNESREAYFVALRRRIDRKFSDTGP</sequence>
<feature type="compositionally biased region" description="Basic and acidic residues" evidence="7">
    <location>
        <begin position="156"/>
        <end position="193"/>
    </location>
</feature>
<evidence type="ECO:0000313" key="10">
    <source>
        <dbReference type="Proteomes" id="UP000293360"/>
    </source>
</evidence>
<evidence type="ECO:0000259" key="8">
    <source>
        <dbReference type="Pfam" id="PF01728"/>
    </source>
</evidence>